<proteinExistence type="predicted"/>
<feature type="domain" description="Fibronectin type-III" evidence="2">
    <location>
        <begin position="41"/>
        <end position="101"/>
    </location>
</feature>
<keyword evidence="1" id="KW-1133">Transmembrane helix</keyword>
<dbReference type="Proteomes" id="UP000824540">
    <property type="component" value="Unassembled WGS sequence"/>
</dbReference>
<evidence type="ECO:0000259" key="2">
    <source>
        <dbReference type="SMART" id="SM00060"/>
    </source>
</evidence>
<keyword evidence="1" id="KW-0472">Membrane</keyword>
<dbReference type="InterPro" id="IPR013783">
    <property type="entry name" value="Ig-like_fold"/>
</dbReference>
<accession>A0A8T2PUE8</accession>
<feature type="transmembrane region" description="Helical" evidence="1">
    <location>
        <begin position="12"/>
        <end position="30"/>
    </location>
</feature>
<sequence>MQDMEFGSKTRSVIFFSLVIICVVEVCFCVKRTNVRKSERLSPPLDIQLETVNCTAFRVRWRMPRRHVSTITGYKEVDIGNLRVHTQYRVSVGAYGWAGEGRPSMPRDVSTASH</sequence>
<name>A0A8T2PUE8_9TELE</name>
<gene>
    <name evidence="3" type="ORF">JZ751_001676</name>
</gene>
<feature type="non-terminal residue" evidence="3">
    <location>
        <position position="114"/>
    </location>
</feature>
<dbReference type="InterPro" id="IPR003961">
    <property type="entry name" value="FN3_dom"/>
</dbReference>
<dbReference type="SMART" id="SM00060">
    <property type="entry name" value="FN3"/>
    <property type="match status" value="1"/>
</dbReference>
<organism evidence="3 4">
    <name type="scientific">Albula glossodonta</name>
    <name type="common">roundjaw bonefish</name>
    <dbReference type="NCBI Taxonomy" id="121402"/>
    <lineage>
        <taxon>Eukaryota</taxon>
        <taxon>Metazoa</taxon>
        <taxon>Chordata</taxon>
        <taxon>Craniata</taxon>
        <taxon>Vertebrata</taxon>
        <taxon>Euteleostomi</taxon>
        <taxon>Actinopterygii</taxon>
        <taxon>Neopterygii</taxon>
        <taxon>Teleostei</taxon>
        <taxon>Albuliformes</taxon>
        <taxon>Albulidae</taxon>
        <taxon>Albula</taxon>
    </lineage>
</organism>
<evidence type="ECO:0000313" key="3">
    <source>
        <dbReference type="EMBL" id="KAG9354963.1"/>
    </source>
</evidence>
<evidence type="ECO:0000313" key="4">
    <source>
        <dbReference type="Proteomes" id="UP000824540"/>
    </source>
</evidence>
<keyword evidence="4" id="KW-1185">Reference proteome</keyword>
<dbReference type="CDD" id="cd00063">
    <property type="entry name" value="FN3"/>
    <property type="match status" value="1"/>
</dbReference>
<dbReference type="EMBL" id="JAFBMS010000002">
    <property type="protein sequence ID" value="KAG9354963.1"/>
    <property type="molecule type" value="Genomic_DNA"/>
</dbReference>
<dbReference type="Gene3D" id="2.60.40.10">
    <property type="entry name" value="Immunoglobulins"/>
    <property type="match status" value="1"/>
</dbReference>
<dbReference type="OrthoDB" id="10014052at2759"/>
<dbReference type="AlphaFoldDB" id="A0A8T2PUE8"/>
<dbReference type="InterPro" id="IPR036116">
    <property type="entry name" value="FN3_sf"/>
</dbReference>
<dbReference type="SUPFAM" id="SSF49265">
    <property type="entry name" value="Fibronectin type III"/>
    <property type="match status" value="1"/>
</dbReference>
<evidence type="ECO:0000256" key="1">
    <source>
        <dbReference type="SAM" id="Phobius"/>
    </source>
</evidence>
<reference evidence="3" key="1">
    <citation type="thesis" date="2021" institute="BYU ScholarsArchive" country="Provo, UT, USA">
        <title>Applications of and Algorithms for Genome Assembly and Genomic Analyses with an Emphasis on Marine Teleosts.</title>
        <authorList>
            <person name="Pickett B.D."/>
        </authorList>
    </citation>
    <scope>NUCLEOTIDE SEQUENCE</scope>
    <source>
        <strain evidence="3">HI-2016</strain>
    </source>
</reference>
<keyword evidence="1" id="KW-0812">Transmembrane</keyword>
<comment type="caution">
    <text evidence="3">The sequence shown here is derived from an EMBL/GenBank/DDBJ whole genome shotgun (WGS) entry which is preliminary data.</text>
</comment>
<protein>
    <recommendedName>
        <fullName evidence="2">Fibronectin type-III domain-containing protein</fullName>
    </recommendedName>
</protein>